<evidence type="ECO:0000256" key="16">
    <source>
        <dbReference type="ARBA" id="ARBA00073143"/>
    </source>
</evidence>
<keyword evidence="11" id="KW-0067">ATP-binding</keyword>
<name>A0A6L8LJA0_9RHOB</name>
<organism evidence="19 20">
    <name type="scientific">Thalassovita mangrovi</name>
    <dbReference type="NCBI Taxonomy" id="2692236"/>
    <lineage>
        <taxon>Bacteria</taxon>
        <taxon>Pseudomonadati</taxon>
        <taxon>Pseudomonadota</taxon>
        <taxon>Alphaproteobacteria</taxon>
        <taxon>Rhodobacterales</taxon>
        <taxon>Roseobacteraceae</taxon>
        <taxon>Thalassovita</taxon>
    </lineage>
</organism>
<dbReference type="SUPFAM" id="SSF103190">
    <property type="entry name" value="Sensory domain-like"/>
    <property type="match status" value="1"/>
</dbReference>
<keyword evidence="8 17" id="KW-0812">Transmembrane</keyword>
<keyword evidence="12 17" id="KW-1133">Transmembrane helix</keyword>
<dbReference type="EC" id="2.7.13.3" evidence="3"/>
<evidence type="ECO:0000256" key="4">
    <source>
        <dbReference type="ARBA" id="ARBA00022475"/>
    </source>
</evidence>
<dbReference type="Gene3D" id="1.10.287.130">
    <property type="match status" value="1"/>
</dbReference>
<dbReference type="GO" id="GO:0000155">
    <property type="term" value="F:phosphorelay sensor kinase activity"/>
    <property type="evidence" value="ECO:0007669"/>
    <property type="project" value="InterPro"/>
</dbReference>
<keyword evidence="14 17" id="KW-0472">Membrane</keyword>
<evidence type="ECO:0000256" key="3">
    <source>
        <dbReference type="ARBA" id="ARBA00012438"/>
    </source>
</evidence>
<evidence type="ECO:0000256" key="2">
    <source>
        <dbReference type="ARBA" id="ARBA00004429"/>
    </source>
</evidence>
<evidence type="ECO:0000256" key="13">
    <source>
        <dbReference type="ARBA" id="ARBA00023012"/>
    </source>
</evidence>
<accession>A0A6L8LJA0</accession>
<dbReference type="SMART" id="SM00388">
    <property type="entry name" value="HisKA"/>
    <property type="match status" value="1"/>
</dbReference>
<dbReference type="Gene3D" id="3.30.450.20">
    <property type="entry name" value="PAS domain"/>
    <property type="match status" value="1"/>
</dbReference>
<keyword evidence="6" id="KW-0597">Phosphoprotein</keyword>
<dbReference type="PANTHER" id="PTHR43065">
    <property type="entry name" value="SENSOR HISTIDINE KINASE"/>
    <property type="match status" value="1"/>
</dbReference>
<dbReference type="InterPro" id="IPR003594">
    <property type="entry name" value="HATPase_dom"/>
</dbReference>
<evidence type="ECO:0000313" key="19">
    <source>
        <dbReference type="EMBL" id="MYM55743.1"/>
    </source>
</evidence>
<evidence type="ECO:0000256" key="6">
    <source>
        <dbReference type="ARBA" id="ARBA00022553"/>
    </source>
</evidence>
<dbReference type="Gene3D" id="3.30.565.10">
    <property type="entry name" value="Histidine kinase-like ATPase, C-terminal domain"/>
    <property type="match status" value="1"/>
</dbReference>
<dbReference type="RefSeq" id="WP_160973457.1">
    <property type="nucleotide sequence ID" value="NZ_WWEN01000004.1"/>
</dbReference>
<dbReference type="InterPro" id="IPR005467">
    <property type="entry name" value="His_kinase_dom"/>
</dbReference>
<evidence type="ECO:0000256" key="17">
    <source>
        <dbReference type="SAM" id="Phobius"/>
    </source>
</evidence>
<keyword evidence="20" id="KW-1185">Reference proteome</keyword>
<evidence type="ECO:0000256" key="7">
    <source>
        <dbReference type="ARBA" id="ARBA00022679"/>
    </source>
</evidence>
<keyword evidence="9" id="KW-0547">Nucleotide-binding</keyword>
<dbReference type="InterPro" id="IPR017055">
    <property type="entry name" value="Sig_transdc_His_kinase_DctB"/>
</dbReference>
<gene>
    <name evidence="19" type="ORF">GR167_10525</name>
</gene>
<evidence type="ECO:0000256" key="8">
    <source>
        <dbReference type="ARBA" id="ARBA00022692"/>
    </source>
</evidence>
<feature type="domain" description="Histidine kinase" evidence="18">
    <location>
        <begin position="365"/>
        <end position="578"/>
    </location>
</feature>
<dbReference type="Pfam" id="PF02518">
    <property type="entry name" value="HATPase_c"/>
    <property type="match status" value="1"/>
</dbReference>
<dbReference type="EMBL" id="WWEN01000004">
    <property type="protein sequence ID" value="MYM55743.1"/>
    <property type="molecule type" value="Genomic_DNA"/>
</dbReference>
<dbReference type="Proteomes" id="UP000479043">
    <property type="component" value="Unassembled WGS sequence"/>
</dbReference>
<keyword evidence="10 19" id="KW-0418">Kinase</keyword>
<dbReference type="AlphaFoldDB" id="A0A6L8LJA0"/>
<dbReference type="GO" id="GO:0005524">
    <property type="term" value="F:ATP binding"/>
    <property type="evidence" value="ECO:0007669"/>
    <property type="project" value="UniProtKB-KW"/>
</dbReference>
<keyword evidence="5" id="KW-0997">Cell inner membrane</keyword>
<evidence type="ECO:0000256" key="12">
    <source>
        <dbReference type="ARBA" id="ARBA00022989"/>
    </source>
</evidence>
<comment type="function">
    <text evidence="15">Member of the two-component regulatory system DctB/DctD involved in the transport of C4-dicarboxylates. DctB functions as a membrane-associated protein kinase that phosphorylates DctD in response to environmental signals.</text>
</comment>
<dbReference type="FunFam" id="1.10.287.130:FF:000049">
    <property type="entry name" value="C4-dicarboxylate transport sensor protein DctB"/>
    <property type="match status" value="1"/>
</dbReference>
<dbReference type="SUPFAM" id="SSF55874">
    <property type="entry name" value="ATPase domain of HSP90 chaperone/DNA topoisomerase II/histidine kinase"/>
    <property type="match status" value="1"/>
</dbReference>
<evidence type="ECO:0000256" key="14">
    <source>
        <dbReference type="ARBA" id="ARBA00023136"/>
    </source>
</evidence>
<protein>
    <recommendedName>
        <fullName evidence="16">C4-dicarboxylate transport sensor protein DctB</fullName>
        <ecNumber evidence="3">2.7.13.3</ecNumber>
    </recommendedName>
</protein>
<dbReference type="PROSITE" id="PS50109">
    <property type="entry name" value="HIS_KIN"/>
    <property type="match status" value="1"/>
</dbReference>
<dbReference type="InterPro" id="IPR036890">
    <property type="entry name" value="HATPase_C_sf"/>
</dbReference>
<dbReference type="SUPFAM" id="SSF47384">
    <property type="entry name" value="Homodimeric domain of signal transducing histidine kinase"/>
    <property type="match status" value="1"/>
</dbReference>
<dbReference type="InterPro" id="IPR003661">
    <property type="entry name" value="HisK_dim/P_dom"/>
</dbReference>
<keyword evidence="13" id="KW-0902">Two-component regulatory system</keyword>
<reference evidence="19 20" key="1">
    <citation type="submission" date="2020-01" db="EMBL/GenBank/DDBJ databases">
        <authorList>
            <person name="Chen S."/>
        </authorList>
    </citation>
    <scope>NUCLEOTIDE SEQUENCE [LARGE SCALE GENOMIC DNA]</scope>
    <source>
        <strain evidence="19 20">GS-10</strain>
    </source>
</reference>
<comment type="catalytic activity">
    <reaction evidence="1">
        <text>ATP + protein L-histidine = ADP + protein N-phospho-L-histidine.</text>
        <dbReference type="EC" id="2.7.13.3"/>
    </reaction>
</comment>
<proteinExistence type="predicted"/>
<sequence>MKPALLRRLILAVLFLLSVIAVAGGVWRYGYVQALAQLAQRGEADLTLATDRLTGQLQLYQQLAVLTADHPAVVAALKGGDTGDLRELLLNAADKTSALDLFLVDARGRVLASANATEPDDVADTPYFQRALQGALGEHHGIGASSGLRTYYFAAPSFGPAEQVVGVLVVVANIDRVESDWRGARPTVFFTDDRDEVFISNRSELLFWQQRADGGLAPAGGPDPGFETQSVGGYDLWLTDWSPYVPVRALHLQKELPIIGMRAEALIDVDPARRLAALQAAAVAGVFLAFGAFLFLATERRRTLAEANARLESRVQHRTRELSEANTALRHEVAERIAAEAALKKAQADLVQAGKLSALGQMSAGISHELNQPLMAIQQYAENGSAFIERGKTDKAADNLRRISDMAVRMSRIIKNLRAFVRNESEPVARVDLVQVIDTAVELTAARLKSDQVTLDWDAGGNGGPVWARGGEVRLTQVFVNLINNAADAMLGQADRHIRIAIERGAKLSVTVRDIGPGIEDPDKMFEPFYTTKTVGSSEGMGLGLSISYGLVQSFGGNIRGSNTPSGAEFTVELDHWQEDKAA</sequence>
<dbReference type="SMART" id="SM00387">
    <property type="entry name" value="HATPase_c"/>
    <property type="match status" value="1"/>
</dbReference>
<evidence type="ECO:0000313" key="20">
    <source>
        <dbReference type="Proteomes" id="UP000479043"/>
    </source>
</evidence>
<dbReference type="CDD" id="cd00082">
    <property type="entry name" value="HisKA"/>
    <property type="match status" value="1"/>
</dbReference>
<evidence type="ECO:0000256" key="1">
    <source>
        <dbReference type="ARBA" id="ARBA00000085"/>
    </source>
</evidence>
<dbReference type="InterPro" id="IPR004358">
    <property type="entry name" value="Sig_transdc_His_kin-like_C"/>
</dbReference>
<dbReference type="InterPro" id="IPR029151">
    <property type="entry name" value="Sensor-like_sf"/>
</dbReference>
<dbReference type="GO" id="GO:0005886">
    <property type="term" value="C:plasma membrane"/>
    <property type="evidence" value="ECO:0007669"/>
    <property type="project" value="UniProtKB-SubCell"/>
</dbReference>
<evidence type="ECO:0000256" key="15">
    <source>
        <dbReference type="ARBA" id="ARBA00059004"/>
    </source>
</evidence>
<evidence type="ECO:0000259" key="18">
    <source>
        <dbReference type="PROSITE" id="PS50109"/>
    </source>
</evidence>
<dbReference type="Pfam" id="PF00512">
    <property type="entry name" value="HisKA"/>
    <property type="match status" value="1"/>
</dbReference>
<keyword evidence="7" id="KW-0808">Transferase</keyword>
<keyword evidence="4" id="KW-1003">Cell membrane</keyword>
<evidence type="ECO:0000256" key="10">
    <source>
        <dbReference type="ARBA" id="ARBA00022777"/>
    </source>
</evidence>
<dbReference type="PANTHER" id="PTHR43065:SF46">
    <property type="entry name" value="C4-DICARBOXYLATE TRANSPORT SENSOR PROTEIN DCTB"/>
    <property type="match status" value="1"/>
</dbReference>
<evidence type="ECO:0000256" key="5">
    <source>
        <dbReference type="ARBA" id="ARBA00022519"/>
    </source>
</evidence>
<dbReference type="PRINTS" id="PR00344">
    <property type="entry name" value="BCTRLSENSOR"/>
</dbReference>
<dbReference type="PIRSF" id="PIRSF036431">
    <property type="entry name" value="STHK_DctB"/>
    <property type="match status" value="1"/>
</dbReference>
<comment type="caution">
    <text evidence="19">The sequence shown here is derived from an EMBL/GenBank/DDBJ whole genome shotgun (WGS) entry which is preliminary data.</text>
</comment>
<comment type="subcellular location">
    <subcellularLocation>
        <location evidence="2">Cell inner membrane</location>
        <topology evidence="2">Multi-pass membrane protein</topology>
    </subcellularLocation>
</comment>
<dbReference type="InterPro" id="IPR036097">
    <property type="entry name" value="HisK_dim/P_sf"/>
</dbReference>
<feature type="transmembrane region" description="Helical" evidence="17">
    <location>
        <begin position="276"/>
        <end position="297"/>
    </location>
</feature>
<evidence type="ECO:0000256" key="11">
    <source>
        <dbReference type="ARBA" id="ARBA00022840"/>
    </source>
</evidence>
<evidence type="ECO:0000256" key="9">
    <source>
        <dbReference type="ARBA" id="ARBA00022741"/>
    </source>
</evidence>